<organism evidence="1 2">
    <name type="scientific">Vibrio owensii</name>
    <dbReference type="NCBI Taxonomy" id="696485"/>
    <lineage>
        <taxon>Bacteria</taxon>
        <taxon>Pseudomonadati</taxon>
        <taxon>Pseudomonadota</taxon>
        <taxon>Gammaproteobacteria</taxon>
        <taxon>Vibrionales</taxon>
        <taxon>Vibrionaceae</taxon>
        <taxon>Vibrio</taxon>
    </lineage>
</organism>
<sequence>MHNIEEKESRESQQGFIYLTSTEYSVKTKPQHVNTMTL</sequence>
<dbReference type="AlphaFoldDB" id="A0AAU9Q1G6"/>
<comment type="caution">
    <text evidence="1">The sequence shown here is derived from an EMBL/GenBank/DDBJ whole genome shotgun (WGS) entry which is preliminary data.</text>
</comment>
<dbReference type="Proteomes" id="UP001295420">
    <property type="component" value="Unassembled WGS sequence"/>
</dbReference>
<reference evidence="1" key="1">
    <citation type="submission" date="2022-01" db="EMBL/GenBank/DDBJ databases">
        <authorList>
            <person name="Lagorce A."/>
        </authorList>
    </citation>
    <scope>NUCLEOTIDE SEQUENCE</scope>
    <source>
        <strain evidence="1">Th15_F1_D04</strain>
    </source>
</reference>
<accession>A0AAU9Q1G6</accession>
<evidence type="ECO:0000313" key="2">
    <source>
        <dbReference type="Proteomes" id="UP001295420"/>
    </source>
</evidence>
<proteinExistence type="predicted"/>
<gene>
    <name evidence="1" type="ORF">THF1D04_110120</name>
</gene>
<evidence type="ECO:0000313" key="1">
    <source>
        <dbReference type="EMBL" id="CAH1522703.1"/>
    </source>
</evidence>
<name>A0AAU9Q1G6_9VIBR</name>
<protein>
    <submittedName>
        <fullName evidence="1">Uncharacterized protein</fullName>
    </submittedName>
</protein>
<dbReference type="EMBL" id="CAKMTQ010000003">
    <property type="protein sequence ID" value="CAH1522703.1"/>
    <property type="molecule type" value="Genomic_DNA"/>
</dbReference>